<dbReference type="InterPro" id="IPR029044">
    <property type="entry name" value="Nucleotide-diphossugar_trans"/>
</dbReference>
<dbReference type="Gene3D" id="3.90.550.10">
    <property type="entry name" value="Spore Coat Polysaccharide Biosynthesis Protein SpsA, Chain A"/>
    <property type="match status" value="1"/>
</dbReference>
<evidence type="ECO:0000259" key="1">
    <source>
        <dbReference type="Pfam" id="PF00535"/>
    </source>
</evidence>
<protein>
    <submittedName>
        <fullName evidence="2">Glycosyltransferase</fullName>
    </submittedName>
</protein>
<dbReference type="EMBL" id="CP047340">
    <property type="protein sequence ID" value="QIF91448.1"/>
    <property type="molecule type" value="Genomic_DNA"/>
</dbReference>
<dbReference type="Proteomes" id="UP000501338">
    <property type="component" value="Chromosome"/>
</dbReference>
<feature type="domain" description="Glycosyltransferase 2-like" evidence="1">
    <location>
        <begin position="28"/>
        <end position="158"/>
    </location>
</feature>
<sequence length="346" mass="40139">MKITKLVPPLSEKEIINEWIYADITYVSIICCTYNQELYISDAINSFLSQKTKYKFEIIIHNDCSTDNTSDILISFKERYPNIIQIIKPKENLYSKYGINAPGLNAISQSLGKYIAFCEGDDFWIDKNKIQAQISTLENNSNINICFTAAKHLFMDKNKLIDFANYCNSIKRFTLSDAIIKGGGFMPTTTIMVRKDTLSTLPNWFINAPVGDYFLQMHCSNPHGSIYIPESTAVYRINSQGSWSDTRNKISSDRIMKESEDYENYLNYLKEYYPIDNKVIDIAISQQLTTLAFLAMKLRYFHIAKKIIITSWKYNKNVNKKQTIIYLCKKNLSFLNYLINLIRKIK</sequence>
<dbReference type="RefSeq" id="WP_156732963.1">
    <property type="nucleotide sequence ID" value="NZ_CP045008.1"/>
</dbReference>
<reference evidence="2 3" key="1">
    <citation type="submission" date="2020-01" db="EMBL/GenBank/DDBJ databases">
        <title>The genomic epidemiology of tigecycline resistance gene tet(X) variants in a swine farm in China.</title>
        <authorList>
            <person name="Peng K."/>
            <person name="Li R."/>
        </authorList>
    </citation>
    <scope>NUCLEOTIDE SEQUENCE [LARGE SCALE GENOMIC DNA]</scope>
    <source>
        <strain evidence="2 3">ZF1</strain>
    </source>
</reference>
<dbReference type="PANTHER" id="PTHR22916:SF3">
    <property type="entry name" value="UDP-GLCNAC:BETAGAL BETA-1,3-N-ACETYLGLUCOSAMINYLTRANSFERASE-LIKE PROTEIN 1"/>
    <property type="match status" value="1"/>
</dbReference>
<organism evidence="2 3">
    <name type="scientific">Proteus terrae subsp. cibarius</name>
    <dbReference type="NCBI Taxonomy" id="626774"/>
    <lineage>
        <taxon>Bacteria</taxon>
        <taxon>Pseudomonadati</taxon>
        <taxon>Pseudomonadota</taxon>
        <taxon>Gammaproteobacteria</taxon>
        <taxon>Enterobacterales</taxon>
        <taxon>Morganellaceae</taxon>
        <taxon>Proteus</taxon>
    </lineage>
</organism>
<dbReference type="SUPFAM" id="SSF53448">
    <property type="entry name" value="Nucleotide-diphospho-sugar transferases"/>
    <property type="match status" value="1"/>
</dbReference>
<evidence type="ECO:0000313" key="3">
    <source>
        <dbReference type="Proteomes" id="UP000501338"/>
    </source>
</evidence>
<dbReference type="Pfam" id="PF00535">
    <property type="entry name" value="Glycos_transf_2"/>
    <property type="match status" value="1"/>
</dbReference>
<accession>A0ABX6JQH1</accession>
<keyword evidence="3" id="KW-1185">Reference proteome</keyword>
<name>A0ABX6JQH1_9GAMM</name>
<gene>
    <name evidence="2" type="ORF">GTH23_16130</name>
</gene>
<evidence type="ECO:0000313" key="2">
    <source>
        <dbReference type="EMBL" id="QIF91448.1"/>
    </source>
</evidence>
<proteinExistence type="predicted"/>
<dbReference type="InterPro" id="IPR001173">
    <property type="entry name" value="Glyco_trans_2-like"/>
</dbReference>
<dbReference type="PANTHER" id="PTHR22916">
    <property type="entry name" value="GLYCOSYLTRANSFERASE"/>
    <property type="match status" value="1"/>
</dbReference>